<dbReference type="EMBL" id="JBHUPG010000024">
    <property type="protein sequence ID" value="MFD2912843.1"/>
    <property type="molecule type" value="Genomic_DNA"/>
</dbReference>
<gene>
    <name evidence="5" type="ORF">ACFS5P_13220</name>
</gene>
<proteinExistence type="predicted"/>
<dbReference type="InterPro" id="IPR002941">
    <property type="entry name" value="DNA_methylase_N4/N6"/>
</dbReference>
<dbReference type="Proteomes" id="UP001597561">
    <property type="component" value="Unassembled WGS sequence"/>
</dbReference>
<feature type="domain" description="DNA methylase N-4/N-6" evidence="4">
    <location>
        <begin position="30"/>
        <end position="86"/>
    </location>
</feature>
<protein>
    <submittedName>
        <fullName evidence="5">DNA methyltransferase</fullName>
    </submittedName>
</protein>
<dbReference type="Gene3D" id="3.40.50.150">
    <property type="entry name" value="Vaccinia Virus protein VP39"/>
    <property type="match status" value="2"/>
</dbReference>
<name>A0ABW5ZLC6_9BACL</name>
<dbReference type="RefSeq" id="WP_204730857.1">
    <property type="nucleotide sequence ID" value="NZ_JAFBDK010000027.1"/>
</dbReference>
<keyword evidence="6" id="KW-1185">Reference proteome</keyword>
<keyword evidence="2" id="KW-0808">Transferase</keyword>
<comment type="caution">
    <text evidence="5">The sequence shown here is derived from an EMBL/GenBank/DDBJ whole genome shotgun (WGS) entry which is preliminary data.</text>
</comment>
<evidence type="ECO:0000313" key="6">
    <source>
        <dbReference type="Proteomes" id="UP001597561"/>
    </source>
</evidence>
<reference evidence="6" key="1">
    <citation type="journal article" date="2019" name="Int. J. Syst. Evol. Microbiol.">
        <title>The Global Catalogue of Microorganisms (GCM) 10K type strain sequencing project: providing services to taxonomists for standard genome sequencing and annotation.</title>
        <authorList>
            <consortium name="The Broad Institute Genomics Platform"/>
            <consortium name="The Broad Institute Genome Sequencing Center for Infectious Disease"/>
            <person name="Wu L."/>
            <person name="Ma J."/>
        </authorList>
    </citation>
    <scope>NUCLEOTIDE SEQUENCE [LARGE SCALE GENOMIC DNA]</scope>
    <source>
        <strain evidence="6">KCTC 13528</strain>
    </source>
</reference>
<evidence type="ECO:0000256" key="1">
    <source>
        <dbReference type="ARBA" id="ARBA00022603"/>
    </source>
</evidence>
<dbReference type="InterPro" id="IPR029063">
    <property type="entry name" value="SAM-dependent_MTases_sf"/>
</dbReference>
<accession>A0ABW5ZLC6</accession>
<evidence type="ECO:0000256" key="3">
    <source>
        <dbReference type="ARBA" id="ARBA00022747"/>
    </source>
</evidence>
<keyword evidence="3" id="KW-0680">Restriction system</keyword>
<dbReference type="GO" id="GO:0032259">
    <property type="term" value="P:methylation"/>
    <property type="evidence" value="ECO:0007669"/>
    <property type="project" value="UniProtKB-KW"/>
</dbReference>
<dbReference type="SUPFAM" id="SSF53335">
    <property type="entry name" value="S-adenosyl-L-methionine-dependent methyltransferases"/>
    <property type="match status" value="2"/>
</dbReference>
<organism evidence="5 6">
    <name type="scientific">Jeotgalibacillus terrae</name>
    <dbReference type="NCBI Taxonomy" id="587735"/>
    <lineage>
        <taxon>Bacteria</taxon>
        <taxon>Bacillati</taxon>
        <taxon>Bacillota</taxon>
        <taxon>Bacilli</taxon>
        <taxon>Bacillales</taxon>
        <taxon>Caryophanaceae</taxon>
        <taxon>Jeotgalibacillus</taxon>
    </lineage>
</organism>
<evidence type="ECO:0000259" key="4">
    <source>
        <dbReference type="Pfam" id="PF01555"/>
    </source>
</evidence>
<dbReference type="Pfam" id="PF01555">
    <property type="entry name" value="N6_N4_Mtase"/>
    <property type="match status" value="1"/>
</dbReference>
<sequence>MTTLQDKLNSYGDGYWDFQKEKRAGVHEIATYPAMMVAPMQHKIIGDIIKLEKNIDNIFDPFHGSGTTLVEGKKFNLNLIGIDINPLANIITTVKINGVNTDTIYNSIEDLIYNFRKLKNDITACHYFPKISKWFREDVISDLTVIRQAIILEKNRKNRLYFWVCLSDLIRKYSNTRSSTFKLHIKEEEKIISMENNVFNDFIILIKEKHLHLDSNYEKKQSITQGDSNIEMEKMKSNSVDLICTSPPYGDNGTTVTYGQYSILSLLWMDRQDISVNNEELISNFSAIDSQSLGGRLKNSKVREEIPALEEILTKISNQKKKKVNSFFSDYFLSLSHMIRILKPNSLMVLTLGNRRVDNVEIRLDKITSDYCELKGLKVEATFNRAIPRKRMPRKISNIKSHGAVSSMNNETVLILRKGEN</sequence>
<evidence type="ECO:0000313" key="5">
    <source>
        <dbReference type="EMBL" id="MFD2912843.1"/>
    </source>
</evidence>
<keyword evidence="1 5" id="KW-0489">Methyltransferase</keyword>
<dbReference type="GO" id="GO:0008168">
    <property type="term" value="F:methyltransferase activity"/>
    <property type="evidence" value="ECO:0007669"/>
    <property type="project" value="UniProtKB-KW"/>
</dbReference>
<evidence type="ECO:0000256" key="2">
    <source>
        <dbReference type="ARBA" id="ARBA00022679"/>
    </source>
</evidence>